<accession>A0AA35VC51</accession>
<dbReference type="GO" id="GO:0002189">
    <property type="term" value="C:ribose phosphate diphosphokinase complex"/>
    <property type="evidence" value="ECO:0007669"/>
    <property type="project" value="TreeGrafter"/>
</dbReference>
<dbReference type="PANTHER" id="PTHR10210:SF41">
    <property type="entry name" value="RIBOSE-PHOSPHATE PYROPHOSPHOKINASE 1, CHLOROPLASTIC"/>
    <property type="match status" value="1"/>
</dbReference>
<dbReference type="GO" id="GO:0006015">
    <property type="term" value="P:5-phosphoribose 1-diphosphate biosynthetic process"/>
    <property type="evidence" value="ECO:0007669"/>
    <property type="project" value="TreeGrafter"/>
</dbReference>
<protein>
    <recommendedName>
        <fullName evidence="4">Ribose-phosphate pyrophosphokinase N-terminal domain-containing protein</fullName>
    </recommendedName>
</protein>
<evidence type="ECO:0000313" key="6">
    <source>
        <dbReference type="Proteomes" id="UP001177003"/>
    </source>
</evidence>
<dbReference type="InterPro" id="IPR029099">
    <property type="entry name" value="Pribosyltran_N"/>
</dbReference>
<dbReference type="Gene3D" id="3.40.50.2020">
    <property type="match status" value="2"/>
</dbReference>
<dbReference type="EMBL" id="OX465086">
    <property type="protein sequence ID" value="CAI9265929.1"/>
    <property type="molecule type" value="Genomic_DNA"/>
</dbReference>
<dbReference type="InterPro" id="IPR005946">
    <property type="entry name" value="Rib-P_diPkinase"/>
</dbReference>
<dbReference type="GO" id="GO:0006164">
    <property type="term" value="P:purine nucleotide biosynthetic process"/>
    <property type="evidence" value="ECO:0007669"/>
    <property type="project" value="TreeGrafter"/>
</dbReference>
<dbReference type="AlphaFoldDB" id="A0AA35VC51"/>
<dbReference type="GO" id="GO:0000287">
    <property type="term" value="F:magnesium ion binding"/>
    <property type="evidence" value="ECO:0007669"/>
    <property type="project" value="InterPro"/>
</dbReference>
<name>A0AA35VC51_LACSI</name>
<comment type="catalytic activity">
    <reaction evidence="3">
        <text>D-ribose 5-phosphate + ATP = 5-phospho-alpha-D-ribose 1-diphosphate + AMP + H(+)</text>
        <dbReference type="Rhea" id="RHEA:15609"/>
        <dbReference type="ChEBI" id="CHEBI:15378"/>
        <dbReference type="ChEBI" id="CHEBI:30616"/>
        <dbReference type="ChEBI" id="CHEBI:58017"/>
        <dbReference type="ChEBI" id="CHEBI:78346"/>
        <dbReference type="ChEBI" id="CHEBI:456215"/>
        <dbReference type="EC" id="2.7.6.1"/>
    </reaction>
</comment>
<dbReference type="GO" id="GO:0004749">
    <property type="term" value="F:ribose phosphate diphosphokinase activity"/>
    <property type="evidence" value="ECO:0007669"/>
    <property type="project" value="UniProtKB-EC"/>
</dbReference>
<evidence type="ECO:0000256" key="2">
    <source>
        <dbReference type="ARBA" id="ARBA00022727"/>
    </source>
</evidence>
<evidence type="ECO:0000256" key="1">
    <source>
        <dbReference type="ARBA" id="ARBA00006478"/>
    </source>
</evidence>
<keyword evidence="6" id="KW-1185">Reference proteome</keyword>
<dbReference type="SUPFAM" id="SSF53271">
    <property type="entry name" value="PRTase-like"/>
    <property type="match status" value="2"/>
</dbReference>
<sequence length="348" mass="38446">MVEKIVQDYLLLCTEELATIDSGSAAYKILMELLLTIDVGRKALAKNITKIIPYFGYVETDRKTQWHGSIAIKQVSNLIMEEGADHVLACDFHSGQSIDYFDISVDHVYCQRAILDYLASKSICSNDLVMLSPDVGGVARASAFAKKLSDAPLAINKKKGCRCNVAEMMNLTGGNVLISGDMIDNVGTISKGSATKIWPGKEGTNSLAMEKQSMRTNAKFLEKFGVEGWYFQVVTVRRGKNQDKDEELKNLHIGNVETTDVACKADEEAIKMIMGAMEQMGGIYTVIVVVVADQGKAKGMKKKPPERIWMLCIIFIHLEDKVVLLGVGYCYTSNIRQISKLGVIRELI</sequence>
<proteinExistence type="inferred from homology"/>
<dbReference type="Proteomes" id="UP001177003">
    <property type="component" value="Chromosome 0"/>
</dbReference>
<dbReference type="PANTHER" id="PTHR10210">
    <property type="entry name" value="RIBOSE-PHOSPHATE DIPHOSPHOKINASE FAMILY MEMBER"/>
    <property type="match status" value="1"/>
</dbReference>
<evidence type="ECO:0000256" key="3">
    <source>
        <dbReference type="ARBA" id="ARBA00049535"/>
    </source>
</evidence>
<dbReference type="GO" id="GO:0005737">
    <property type="term" value="C:cytoplasm"/>
    <property type="evidence" value="ECO:0007669"/>
    <property type="project" value="TreeGrafter"/>
</dbReference>
<organism evidence="5 6">
    <name type="scientific">Lactuca saligna</name>
    <name type="common">Willowleaf lettuce</name>
    <dbReference type="NCBI Taxonomy" id="75948"/>
    <lineage>
        <taxon>Eukaryota</taxon>
        <taxon>Viridiplantae</taxon>
        <taxon>Streptophyta</taxon>
        <taxon>Embryophyta</taxon>
        <taxon>Tracheophyta</taxon>
        <taxon>Spermatophyta</taxon>
        <taxon>Magnoliopsida</taxon>
        <taxon>eudicotyledons</taxon>
        <taxon>Gunneridae</taxon>
        <taxon>Pentapetalae</taxon>
        <taxon>asterids</taxon>
        <taxon>campanulids</taxon>
        <taxon>Asterales</taxon>
        <taxon>Asteraceae</taxon>
        <taxon>Cichorioideae</taxon>
        <taxon>Cichorieae</taxon>
        <taxon>Lactucinae</taxon>
        <taxon>Lactuca</taxon>
    </lineage>
</organism>
<gene>
    <name evidence="5" type="ORF">LSALG_LOCUS6509</name>
</gene>
<feature type="domain" description="Ribose-phosphate pyrophosphokinase N-terminal" evidence="4">
    <location>
        <begin position="28"/>
        <end position="83"/>
    </location>
</feature>
<evidence type="ECO:0000259" key="4">
    <source>
        <dbReference type="Pfam" id="PF13793"/>
    </source>
</evidence>
<evidence type="ECO:0000313" key="5">
    <source>
        <dbReference type="EMBL" id="CAI9265929.1"/>
    </source>
</evidence>
<dbReference type="Pfam" id="PF13793">
    <property type="entry name" value="Pribosyltran_N"/>
    <property type="match status" value="1"/>
</dbReference>
<dbReference type="FunFam" id="3.40.50.2020:FF:000014">
    <property type="entry name" value="Ribose-phosphate pyrophosphokinase 1"/>
    <property type="match status" value="1"/>
</dbReference>
<reference evidence="5" key="1">
    <citation type="submission" date="2023-04" db="EMBL/GenBank/DDBJ databases">
        <authorList>
            <person name="Vijverberg K."/>
            <person name="Xiong W."/>
            <person name="Schranz E."/>
        </authorList>
    </citation>
    <scope>NUCLEOTIDE SEQUENCE</scope>
</reference>
<comment type="similarity">
    <text evidence="1">Belongs to the ribose-phosphate pyrophosphokinase family.</text>
</comment>
<dbReference type="InterPro" id="IPR029057">
    <property type="entry name" value="PRTase-like"/>
</dbReference>
<keyword evidence="2" id="KW-0545">Nucleotide biosynthesis</keyword>
<dbReference type="NCBIfam" id="TIGR01251">
    <property type="entry name" value="ribP_PPkin"/>
    <property type="match status" value="1"/>
</dbReference>